<dbReference type="GO" id="GO:0004869">
    <property type="term" value="F:cysteine-type endopeptidase inhibitor activity"/>
    <property type="evidence" value="ECO:0007669"/>
    <property type="project" value="UniProtKB-KW"/>
</dbReference>
<keyword evidence="1" id="KW-0646">Protease inhibitor</keyword>
<gene>
    <name evidence="4" type="ORF">UFOPK1392_00367</name>
    <name evidence="5" type="ORF">UFOPK3733_00876</name>
</gene>
<protein>
    <submittedName>
        <fullName evidence="5">Unannotated protein</fullName>
    </submittedName>
</protein>
<proteinExistence type="predicted"/>
<dbReference type="Gene3D" id="2.60.40.2020">
    <property type="match status" value="1"/>
</dbReference>
<evidence type="ECO:0000313" key="5">
    <source>
        <dbReference type="EMBL" id="CAB4934501.1"/>
    </source>
</evidence>
<accession>A0A6J7IUT7</accession>
<dbReference type="EMBL" id="CAEMXZ010000010">
    <property type="protein sequence ID" value="CAB4322631.1"/>
    <property type="molecule type" value="Genomic_DNA"/>
</dbReference>
<evidence type="ECO:0000256" key="2">
    <source>
        <dbReference type="ARBA" id="ARBA00022704"/>
    </source>
</evidence>
<reference evidence="5" key="1">
    <citation type="submission" date="2020-05" db="EMBL/GenBank/DDBJ databases">
        <authorList>
            <person name="Chiriac C."/>
            <person name="Salcher M."/>
            <person name="Ghai R."/>
            <person name="Kavagutti S V."/>
        </authorList>
    </citation>
    <scope>NUCLEOTIDE SEQUENCE</scope>
</reference>
<evidence type="ECO:0000256" key="3">
    <source>
        <dbReference type="SAM" id="MobiDB-lite"/>
    </source>
</evidence>
<evidence type="ECO:0000256" key="1">
    <source>
        <dbReference type="ARBA" id="ARBA00022690"/>
    </source>
</evidence>
<feature type="region of interest" description="Disordered" evidence="3">
    <location>
        <begin position="118"/>
        <end position="148"/>
    </location>
</feature>
<name>A0A6J7IUT7_9ZZZZ</name>
<keyword evidence="2" id="KW-0789">Thiol protease inhibitor</keyword>
<evidence type="ECO:0000313" key="4">
    <source>
        <dbReference type="EMBL" id="CAB4322631.1"/>
    </source>
</evidence>
<dbReference type="SUPFAM" id="SSF141066">
    <property type="entry name" value="ICP-like"/>
    <property type="match status" value="1"/>
</dbReference>
<dbReference type="EMBL" id="CAFBNC010000034">
    <property type="protein sequence ID" value="CAB4934501.1"/>
    <property type="molecule type" value="Genomic_DNA"/>
</dbReference>
<dbReference type="InterPro" id="IPR036331">
    <property type="entry name" value="Chagasin-like_sf"/>
</dbReference>
<organism evidence="5">
    <name type="scientific">freshwater metagenome</name>
    <dbReference type="NCBI Taxonomy" id="449393"/>
    <lineage>
        <taxon>unclassified sequences</taxon>
        <taxon>metagenomes</taxon>
        <taxon>ecological metagenomes</taxon>
    </lineage>
</organism>
<sequence length="202" mass="21316">MPAFPILRRERLSIAAGVAVLICVALSLGSCGAAGSGSNSSTTESTEVTEVTTADVTTVDPLAPSRFTDPTQPVPVNLSGRFELLLPADPTRGWRWVLEPVDTAVVVPLSSEFLDDPNLLSSTSSTTSSTSSTTEPTVTWVPTTTTTIDPDSPEVAPLVQVISFAARSVATTEIRLRYERIGGSDRSPRATTFTVVVRPIPS</sequence>
<dbReference type="AlphaFoldDB" id="A0A6J7IUT7"/>
<feature type="compositionally biased region" description="Low complexity" evidence="3">
    <location>
        <begin position="121"/>
        <end position="147"/>
    </location>
</feature>